<protein>
    <submittedName>
        <fullName evidence="2">Uncharacterized protein</fullName>
    </submittedName>
</protein>
<evidence type="ECO:0000313" key="2">
    <source>
        <dbReference type="EMBL" id="KKK73628.1"/>
    </source>
</evidence>
<dbReference type="EMBL" id="LAZR01056701">
    <property type="protein sequence ID" value="KKK73628.1"/>
    <property type="molecule type" value="Genomic_DNA"/>
</dbReference>
<keyword evidence="1" id="KW-0812">Transmembrane</keyword>
<evidence type="ECO:0000256" key="1">
    <source>
        <dbReference type="SAM" id="Phobius"/>
    </source>
</evidence>
<organism evidence="2">
    <name type="scientific">marine sediment metagenome</name>
    <dbReference type="NCBI Taxonomy" id="412755"/>
    <lineage>
        <taxon>unclassified sequences</taxon>
        <taxon>metagenomes</taxon>
        <taxon>ecological metagenomes</taxon>
    </lineage>
</organism>
<keyword evidence="1" id="KW-0472">Membrane</keyword>
<name>A0A0F8XXA9_9ZZZZ</name>
<gene>
    <name evidence="2" type="ORF">LCGC14_2891940</name>
</gene>
<keyword evidence="1" id="KW-1133">Transmembrane helix</keyword>
<dbReference type="AlphaFoldDB" id="A0A0F8XXA9"/>
<sequence length="128" mass="13739">MSEATWGGEGGSPVAVLLGGILIIFLMMVLAVSVLVSDHAVKKHGDDALAIRSCLDTKGEYQIWKSKTDLNKFFRICELEPGMFGLQVVQCLLSGACEKTAFIKGDGSWGALMKYLGRIATKFNGGLP</sequence>
<accession>A0A0F8XXA9</accession>
<feature type="transmembrane region" description="Helical" evidence="1">
    <location>
        <begin position="12"/>
        <end position="36"/>
    </location>
</feature>
<proteinExistence type="predicted"/>
<reference evidence="2" key="1">
    <citation type="journal article" date="2015" name="Nature">
        <title>Complex archaea that bridge the gap between prokaryotes and eukaryotes.</title>
        <authorList>
            <person name="Spang A."/>
            <person name="Saw J.H."/>
            <person name="Jorgensen S.L."/>
            <person name="Zaremba-Niedzwiedzka K."/>
            <person name="Martijn J."/>
            <person name="Lind A.E."/>
            <person name="van Eijk R."/>
            <person name="Schleper C."/>
            <person name="Guy L."/>
            <person name="Ettema T.J."/>
        </authorList>
    </citation>
    <scope>NUCLEOTIDE SEQUENCE</scope>
</reference>
<comment type="caution">
    <text evidence="2">The sequence shown here is derived from an EMBL/GenBank/DDBJ whole genome shotgun (WGS) entry which is preliminary data.</text>
</comment>